<organism evidence="2 3">
    <name type="scientific">Nephila pilipes</name>
    <name type="common">Giant wood spider</name>
    <name type="synonym">Nephila maculata</name>
    <dbReference type="NCBI Taxonomy" id="299642"/>
    <lineage>
        <taxon>Eukaryota</taxon>
        <taxon>Metazoa</taxon>
        <taxon>Ecdysozoa</taxon>
        <taxon>Arthropoda</taxon>
        <taxon>Chelicerata</taxon>
        <taxon>Arachnida</taxon>
        <taxon>Araneae</taxon>
        <taxon>Araneomorphae</taxon>
        <taxon>Entelegynae</taxon>
        <taxon>Araneoidea</taxon>
        <taxon>Nephilidae</taxon>
        <taxon>Nephila</taxon>
    </lineage>
</organism>
<accession>A0A8X6QT44</accession>
<proteinExistence type="predicted"/>
<feature type="compositionally biased region" description="Polar residues" evidence="1">
    <location>
        <begin position="69"/>
        <end position="84"/>
    </location>
</feature>
<feature type="region of interest" description="Disordered" evidence="1">
    <location>
        <begin position="67"/>
        <end position="98"/>
    </location>
</feature>
<comment type="caution">
    <text evidence="2">The sequence shown here is derived from an EMBL/GenBank/DDBJ whole genome shotgun (WGS) entry which is preliminary data.</text>
</comment>
<gene>
    <name evidence="2" type="ORF">NPIL_546831</name>
</gene>
<keyword evidence="3" id="KW-1185">Reference proteome</keyword>
<dbReference type="AlphaFoldDB" id="A0A8X6QT44"/>
<sequence>MGPVSAKATSHRVAQHVVGDPSLQMINHYVSRHAALDVQPQIPGVLFPDVNAYKSRRTRNQFIREQRAQETQSVDGVNNWSTGGKRSREIKGNSGKTQQKISARVKNYLITIPERILLFLPVGIGSA</sequence>
<dbReference type="EMBL" id="BMAW01085669">
    <property type="protein sequence ID" value="GFU44001.1"/>
    <property type="molecule type" value="Genomic_DNA"/>
</dbReference>
<evidence type="ECO:0000313" key="2">
    <source>
        <dbReference type="EMBL" id="GFU44001.1"/>
    </source>
</evidence>
<name>A0A8X6QT44_NEPPI</name>
<dbReference type="Proteomes" id="UP000887013">
    <property type="component" value="Unassembled WGS sequence"/>
</dbReference>
<protein>
    <submittedName>
        <fullName evidence="2">Uncharacterized protein</fullName>
    </submittedName>
</protein>
<evidence type="ECO:0000256" key="1">
    <source>
        <dbReference type="SAM" id="MobiDB-lite"/>
    </source>
</evidence>
<evidence type="ECO:0000313" key="3">
    <source>
        <dbReference type="Proteomes" id="UP000887013"/>
    </source>
</evidence>
<reference evidence="2" key="1">
    <citation type="submission" date="2020-08" db="EMBL/GenBank/DDBJ databases">
        <title>Multicomponent nature underlies the extraordinary mechanical properties of spider dragline silk.</title>
        <authorList>
            <person name="Kono N."/>
            <person name="Nakamura H."/>
            <person name="Mori M."/>
            <person name="Yoshida Y."/>
            <person name="Ohtoshi R."/>
            <person name="Malay A.D."/>
            <person name="Moran D.A.P."/>
            <person name="Tomita M."/>
            <person name="Numata K."/>
            <person name="Arakawa K."/>
        </authorList>
    </citation>
    <scope>NUCLEOTIDE SEQUENCE</scope>
</reference>